<dbReference type="AlphaFoldDB" id="J2SVK8"/>
<dbReference type="Pfam" id="PF07494">
    <property type="entry name" value="Reg_prop"/>
    <property type="match status" value="1"/>
</dbReference>
<keyword evidence="5" id="KW-0808">Transferase</keyword>
<evidence type="ECO:0000256" key="2">
    <source>
        <dbReference type="SAM" id="Coils"/>
    </source>
</evidence>
<protein>
    <submittedName>
        <fullName evidence="5">Signal transduction histidine kinase</fullName>
    </submittedName>
</protein>
<dbReference type="Proteomes" id="UP000007509">
    <property type="component" value="Unassembled WGS sequence"/>
</dbReference>
<evidence type="ECO:0000313" key="5">
    <source>
        <dbReference type="EMBL" id="EJL69622.1"/>
    </source>
</evidence>
<evidence type="ECO:0000313" key="6">
    <source>
        <dbReference type="Proteomes" id="UP000007509"/>
    </source>
</evidence>
<comment type="caution">
    <text evidence="5">The sequence shown here is derived from an EMBL/GenBank/DDBJ whole genome shotgun (WGS) entry which is preliminary data.</text>
</comment>
<dbReference type="InterPro" id="IPR005467">
    <property type="entry name" value="His_kinase_dom"/>
</dbReference>
<proteinExistence type="predicted"/>
<organism evidence="5 6">
    <name type="scientific">Chryseobacterium populi</name>
    <dbReference type="NCBI Taxonomy" id="1144316"/>
    <lineage>
        <taxon>Bacteria</taxon>
        <taxon>Pseudomonadati</taxon>
        <taxon>Bacteroidota</taxon>
        <taxon>Flavobacteriia</taxon>
        <taxon>Flavobacteriales</taxon>
        <taxon>Weeksellaceae</taxon>
        <taxon>Chryseobacterium group</taxon>
        <taxon>Chryseobacterium</taxon>
    </lineage>
</organism>
<dbReference type="OrthoDB" id="8676692at2"/>
<dbReference type="PANTHER" id="PTHR43547">
    <property type="entry name" value="TWO-COMPONENT HISTIDINE KINASE"/>
    <property type="match status" value="1"/>
</dbReference>
<accession>J2SVK8</accession>
<evidence type="ECO:0000259" key="4">
    <source>
        <dbReference type="PROSITE" id="PS50109"/>
    </source>
</evidence>
<name>J2SVK8_9FLAO</name>
<keyword evidence="6" id="KW-1185">Reference proteome</keyword>
<dbReference type="SUPFAM" id="SSF55874">
    <property type="entry name" value="ATPase domain of HSP90 chaperone/DNA topoisomerase II/histidine kinase"/>
    <property type="match status" value="1"/>
</dbReference>
<feature type="domain" description="Histidine kinase" evidence="4">
    <location>
        <begin position="786"/>
        <end position="998"/>
    </location>
</feature>
<dbReference type="InterPro" id="IPR036097">
    <property type="entry name" value="HisK_dim/P_sf"/>
</dbReference>
<evidence type="ECO:0000256" key="1">
    <source>
        <dbReference type="ARBA" id="ARBA00022553"/>
    </source>
</evidence>
<dbReference type="InterPro" id="IPR036890">
    <property type="entry name" value="HATPase_C_sf"/>
</dbReference>
<keyword evidence="2" id="KW-0175">Coiled coil</keyword>
<dbReference type="Gene3D" id="1.10.287.130">
    <property type="match status" value="1"/>
</dbReference>
<dbReference type="GO" id="GO:0000155">
    <property type="term" value="F:phosphorelay sensor kinase activity"/>
    <property type="evidence" value="ECO:0007669"/>
    <property type="project" value="InterPro"/>
</dbReference>
<gene>
    <name evidence="5" type="ORF">PMI13_03195</name>
</gene>
<reference evidence="5 6" key="1">
    <citation type="journal article" date="2012" name="J. Bacteriol.">
        <title>Twenty-one genome sequences from Pseudomonas species and 19 genome sequences from diverse bacteria isolated from the rhizosphere and endosphere of Populus deltoides.</title>
        <authorList>
            <person name="Brown S.D."/>
            <person name="Utturkar S.M."/>
            <person name="Klingeman D.M."/>
            <person name="Johnson C.M."/>
            <person name="Martin S.L."/>
            <person name="Land M.L."/>
            <person name="Lu T.Y."/>
            <person name="Schadt C.W."/>
            <person name="Doktycz M.J."/>
            <person name="Pelletier D.A."/>
        </authorList>
    </citation>
    <scope>NUCLEOTIDE SEQUENCE [LARGE SCALE GENOMIC DNA]</scope>
    <source>
        <strain evidence="5 6">CF314</strain>
    </source>
</reference>
<dbReference type="EMBL" id="AKJY01000067">
    <property type="protein sequence ID" value="EJL69622.1"/>
    <property type="molecule type" value="Genomic_DNA"/>
</dbReference>
<dbReference type="Gene3D" id="3.30.565.10">
    <property type="entry name" value="Histidine kinase-like ATPase, C-terminal domain"/>
    <property type="match status" value="1"/>
</dbReference>
<dbReference type="Pfam" id="PF02518">
    <property type="entry name" value="HATPase_c"/>
    <property type="match status" value="1"/>
</dbReference>
<dbReference type="SUPFAM" id="SSF47384">
    <property type="entry name" value="Homodimeric domain of signal transducing histidine kinase"/>
    <property type="match status" value="1"/>
</dbReference>
<dbReference type="PANTHER" id="PTHR43547:SF2">
    <property type="entry name" value="HYBRID SIGNAL TRANSDUCTION HISTIDINE KINASE C"/>
    <property type="match status" value="1"/>
</dbReference>
<keyword evidence="1" id="KW-0597">Phosphoprotein</keyword>
<dbReference type="InterPro" id="IPR011110">
    <property type="entry name" value="Reg_prop"/>
</dbReference>
<feature type="coiled-coil region" evidence="2">
    <location>
        <begin position="749"/>
        <end position="776"/>
    </location>
</feature>
<dbReference type="PROSITE" id="PS50109">
    <property type="entry name" value="HIS_KIN"/>
    <property type="match status" value="1"/>
</dbReference>
<sequence length="998" mass="116708">MKLYYIIFILFSMFLHAQRYTSRWYGMDEGLPQNSIKDIIKDKYGFIWLSTDGGILRYDGAGFSLHNNFKISNLSFGNFLATDNGDIICFNNNDENCVLISDRTVKMLPNGKVSRTASMAHNRQYKRYYKSNFLSNFFPETNCYYIKTSSETYFFDNHHIIYKNGNGSEKKILSGFSSKSLMNAFEQKNIIYIPDPRNRRTIILKNGMVSYDNKPSLYNDPESKIYWHQGTKQVFVINNGNIHISKINGGKPALTFLMQYKGIEKQLLYCIFYDREYDKFYFGNVVKGLNIISLSRFYVPQKNIPFSGEVVYEALPFTSNSIISKQGFEYSKNKVRKIYSAGFNYDKRYLLYDSSYNLLYVEFNKLHRRYSALHYQKHDSVSFPNRNVEGLFKINNHIVVNMADRKYEYYDLYLFTNDTFKEAKKIFRCKDNINFIKEYNHDMLYIGTSNGIYLLSLSRNKIVKYLAKDLPIKEIQRTRDGNYWFTTHNKGFYLLKKDKILRMPDDKEGYISGAHHILEDQNGIFWISSNNGLFKVSEKMLLNYAQNKDSKVIYYRYTKEDGFLNNEFNGSSNPSGIILDNGEFVFPSMESFVFFKPDDIKTYYPESSQLYIERARMGKKMLGFKDTLKLESDYKSVEILFDIPYYHNIENIYIESLLENSGNNKWEEIKKDRKYTLHNIGPGKYNLLIRFLTSGNGKFAYKKILIEIKPFFYQTMWFKIFVILSGILLVIIIVQIRTNFIRIINKKLKSNLYSRNQELKETADTLEMTRNKLKNESEYQQKIMESISHDITTPVKFIALLSQKLSEADDPLSQKKYFDGIYKTSEQLFKFTLGLKEYTELYKGENASEEKEYSLFDIIEDKKLLFEEMASENNTVIANLCDPGLKIKNNKNILSTILHNLIDNAVKNTIEGEISIKAIAQNEAVEIIISDTGKGMSQTQITYYSQVFERMESENFVFKNYGLGLHMVIQLSKKLNAKISFHENTSKGTVVKIILKAD</sequence>
<dbReference type="CDD" id="cd00075">
    <property type="entry name" value="HATPase"/>
    <property type="match status" value="1"/>
</dbReference>
<dbReference type="InterPro" id="IPR015943">
    <property type="entry name" value="WD40/YVTN_repeat-like_dom_sf"/>
</dbReference>
<dbReference type="RefSeq" id="WP_007845399.1">
    <property type="nucleotide sequence ID" value="NZ_AKJY01000067.1"/>
</dbReference>
<keyword evidence="5" id="KW-0418">Kinase</keyword>
<dbReference type="InterPro" id="IPR003594">
    <property type="entry name" value="HATPase_dom"/>
</dbReference>
<keyword evidence="3" id="KW-1133">Transmembrane helix</keyword>
<feature type="transmembrane region" description="Helical" evidence="3">
    <location>
        <begin position="716"/>
        <end position="736"/>
    </location>
</feature>
<keyword evidence="3" id="KW-0812">Transmembrane</keyword>
<evidence type="ECO:0000256" key="3">
    <source>
        <dbReference type="SAM" id="Phobius"/>
    </source>
</evidence>
<dbReference type="InterPro" id="IPR013783">
    <property type="entry name" value="Ig-like_fold"/>
</dbReference>
<dbReference type="SUPFAM" id="SSF69322">
    <property type="entry name" value="Tricorn protease domain 2"/>
    <property type="match status" value="1"/>
</dbReference>
<dbReference type="SMART" id="SM00387">
    <property type="entry name" value="HATPase_c"/>
    <property type="match status" value="1"/>
</dbReference>
<dbReference type="Gene3D" id="2.130.10.10">
    <property type="entry name" value="YVTN repeat-like/Quinoprotein amine dehydrogenase"/>
    <property type="match status" value="2"/>
</dbReference>
<keyword evidence="3" id="KW-0472">Membrane</keyword>
<dbReference type="Gene3D" id="2.60.40.10">
    <property type="entry name" value="Immunoglobulins"/>
    <property type="match status" value="1"/>
</dbReference>
<dbReference type="PATRIC" id="fig|1144316.3.peg.3213"/>